<feature type="transmembrane region" description="Helical" evidence="1">
    <location>
        <begin position="148"/>
        <end position="165"/>
    </location>
</feature>
<feature type="transmembrane region" description="Helical" evidence="1">
    <location>
        <begin position="205"/>
        <end position="223"/>
    </location>
</feature>
<dbReference type="AlphaFoldDB" id="A0A7G9FJK4"/>
<keyword evidence="1" id="KW-0472">Membrane</keyword>
<dbReference type="GO" id="GO:0008237">
    <property type="term" value="F:metallopeptidase activity"/>
    <property type="evidence" value="ECO:0007669"/>
    <property type="project" value="UniProtKB-KW"/>
</dbReference>
<dbReference type="EMBL" id="CP060632">
    <property type="protein sequence ID" value="QNL98735.1"/>
    <property type="molecule type" value="Genomic_DNA"/>
</dbReference>
<gene>
    <name evidence="2" type="ORF">H9Q76_08200</name>
</gene>
<evidence type="ECO:0000313" key="2">
    <source>
        <dbReference type="EMBL" id="QNL98735.1"/>
    </source>
</evidence>
<organism evidence="2 3">
    <name type="scientific">Wujia chipingensis</name>
    <dbReference type="NCBI Taxonomy" id="2763670"/>
    <lineage>
        <taxon>Bacteria</taxon>
        <taxon>Bacillati</taxon>
        <taxon>Bacillota</taxon>
        <taxon>Clostridia</taxon>
        <taxon>Lachnospirales</taxon>
        <taxon>Lachnospiraceae</taxon>
        <taxon>Wujia</taxon>
    </lineage>
</organism>
<keyword evidence="1" id="KW-0812">Transmembrane</keyword>
<dbReference type="KEGG" id="wcp:H9Q76_08200"/>
<evidence type="ECO:0000313" key="3">
    <source>
        <dbReference type="Proteomes" id="UP000515819"/>
    </source>
</evidence>
<keyword evidence="3" id="KW-1185">Reference proteome</keyword>
<name>A0A7G9FJK4_9FIRM</name>
<proteinExistence type="predicted"/>
<feature type="transmembrane region" description="Helical" evidence="1">
    <location>
        <begin position="31"/>
        <end position="50"/>
    </location>
</feature>
<evidence type="ECO:0000256" key="1">
    <source>
        <dbReference type="SAM" id="Phobius"/>
    </source>
</evidence>
<feature type="transmembrane region" description="Helical" evidence="1">
    <location>
        <begin position="172"/>
        <end position="193"/>
    </location>
</feature>
<sequence>MVFTLILEKPIQNVLAFPTAMGLSDHAVSRFLNANPVLLALVAGLFPGLFEETGRLVAFNTVLKKRKNRETSISYGIGHGGFEVILILGITYIQYIAYAVMINTGTFGTLVEQVAVQAPEQAATAKALADTIAAFSFSDIGIAFVERVFAVLFHIGASILVFYACKDKKHFWLYPLAIILHTGMDFIGGLYIFNVISLSPWMLEGIVSVFGLAVFFGSYLLFYKKDVGVLTKED</sequence>
<keyword evidence="2" id="KW-0645">Protease</keyword>
<dbReference type="Pfam" id="PF10086">
    <property type="entry name" value="YhfC"/>
    <property type="match status" value="1"/>
</dbReference>
<accession>A0A7G9FJK4</accession>
<keyword evidence="1" id="KW-1133">Transmembrane helix</keyword>
<keyword evidence="2" id="KW-0482">Metalloprotease</keyword>
<dbReference type="GO" id="GO:0006508">
    <property type="term" value="P:proteolysis"/>
    <property type="evidence" value="ECO:0007669"/>
    <property type="project" value="UniProtKB-KW"/>
</dbReference>
<protein>
    <submittedName>
        <fullName evidence="2">YhfC family intramembrane metalloprotease</fullName>
    </submittedName>
</protein>
<dbReference type="Proteomes" id="UP000515819">
    <property type="component" value="Chromosome"/>
</dbReference>
<reference evidence="2 3" key="1">
    <citation type="submission" date="2020-08" db="EMBL/GenBank/DDBJ databases">
        <authorList>
            <person name="Liu C."/>
            <person name="Sun Q."/>
        </authorList>
    </citation>
    <scope>NUCLEOTIDE SEQUENCE [LARGE SCALE GENOMIC DNA]</scope>
    <source>
        <strain evidence="2 3">NSJ-4</strain>
    </source>
</reference>
<dbReference type="RefSeq" id="WP_249320924.1">
    <property type="nucleotide sequence ID" value="NZ_CP060632.1"/>
</dbReference>
<keyword evidence="2" id="KW-0378">Hydrolase</keyword>
<dbReference type="InterPro" id="IPR011397">
    <property type="entry name" value="YhfC"/>
</dbReference>
<feature type="transmembrane region" description="Helical" evidence="1">
    <location>
        <begin position="73"/>
        <end position="97"/>
    </location>
</feature>